<evidence type="ECO:0000256" key="4">
    <source>
        <dbReference type="ARBA" id="ARBA00004240"/>
    </source>
</evidence>
<reference evidence="17 18" key="2">
    <citation type="submission" date="2018-11" db="EMBL/GenBank/DDBJ databases">
        <authorList>
            <consortium name="Pathogen Informatics"/>
        </authorList>
    </citation>
    <scope>NUCLEOTIDE SEQUENCE [LARGE SCALE GENOMIC DNA]</scope>
</reference>
<dbReference type="GO" id="GO:0005789">
    <property type="term" value="C:endoplasmic reticulum membrane"/>
    <property type="evidence" value="ECO:0007669"/>
    <property type="project" value="TreeGrafter"/>
</dbReference>
<evidence type="ECO:0000256" key="11">
    <source>
        <dbReference type="ARBA" id="ARBA00022723"/>
    </source>
</evidence>
<evidence type="ECO:0000256" key="1">
    <source>
        <dbReference type="ARBA" id="ARBA00001913"/>
    </source>
</evidence>
<dbReference type="GO" id="GO:0004582">
    <property type="term" value="F:dolichyl-phosphate beta-D-mannosyltransferase activity"/>
    <property type="evidence" value="ECO:0007669"/>
    <property type="project" value="UniProtKB-UniRule"/>
</dbReference>
<comment type="function">
    <text evidence="15">Transfers mannose from GDP-mannose to dolichol monophosphate to form dolichol phosphate mannose (Dol-P-Man) which is the mannosyl donor in pathways leading to N-glycosylation, glycosyl phosphatidylinositol membrane anchoring, and O-mannosylation of proteins.</text>
</comment>
<comment type="cofactor">
    <cofactor evidence="1">
        <name>Ca(2+)</name>
        <dbReference type="ChEBI" id="CHEBI:29108"/>
    </cofactor>
</comment>
<evidence type="ECO:0000256" key="12">
    <source>
        <dbReference type="ARBA" id="ARBA00022824"/>
    </source>
</evidence>
<dbReference type="GO" id="GO:0046872">
    <property type="term" value="F:metal ion binding"/>
    <property type="evidence" value="ECO:0007669"/>
    <property type="project" value="UniProtKB-KW"/>
</dbReference>
<proteinExistence type="inferred from homology"/>
<comment type="subcellular location">
    <subcellularLocation>
        <location evidence="4 15">Endoplasmic reticulum</location>
    </subcellularLocation>
</comment>
<sequence>MKIWNLPCFFQIAGMPSDNDNHQPKYTILLPTYNERENLPICVWLIVKYMKEANFSYEIIIIDDNSPDGTLDIAKKLQDEFGSEKIILRPRAGKFGLGTAYTHGLQYARGEFVILMDADLSHHPKFIPEMIKLQRHKNYDIVTGTRYAHGGGVCGWDLKRKLISRGANFLAQFLLRPGVSDLTGSFRLYRKEVLARLIADSVSKGYVFQVNFHFFFNHLV</sequence>
<gene>
    <name evidence="17" type="ORF">GPUH_LOCUS21059</name>
</gene>
<feature type="domain" description="Glycosyltransferase 2-like" evidence="16">
    <location>
        <begin position="27"/>
        <end position="196"/>
    </location>
</feature>
<protein>
    <recommendedName>
        <fullName evidence="8 15">Dolichol-phosphate mannosyltransferase subunit 1</fullName>
        <ecNumber evidence="7 15">2.4.1.83</ecNumber>
    </recommendedName>
</protein>
<comment type="cofactor">
    <cofactor evidence="3">
        <name>Mg(2+)</name>
        <dbReference type="ChEBI" id="CHEBI:18420"/>
    </cofactor>
</comment>
<comment type="pathway">
    <text evidence="5 15">Protein modification; protein glycosylation.</text>
</comment>
<keyword evidence="18" id="KW-1185">Reference proteome</keyword>
<dbReference type="WBParaSite" id="GPUH_0002108501-mRNA-1">
    <property type="protein sequence ID" value="GPUH_0002108501-mRNA-1"/>
    <property type="gene ID" value="GPUH_0002108501"/>
</dbReference>
<evidence type="ECO:0000256" key="8">
    <source>
        <dbReference type="ARBA" id="ARBA00014858"/>
    </source>
</evidence>
<dbReference type="FunFam" id="3.90.550.10:FF:000036">
    <property type="entry name" value="Dolichol-phosphate mannosyltransferase subunit 1"/>
    <property type="match status" value="1"/>
</dbReference>
<evidence type="ECO:0000313" key="18">
    <source>
        <dbReference type="Proteomes" id="UP000271098"/>
    </source>
</evidence>
<evidence type="ECO:0000259" key="16">
    <source>
        <dbReference type="Pfam" id="PF00535"/>
    </source>
</evidence>
<keyword evidence="14" id="KW-0464">Manganese</keyword>
<comment type="cofactor">
    <cofactor evidence="2">
        <name>Mn(2+)</name>
        <dbReference type="ChEBI" id="CHEBI:29035"/>
    </cofactor>
</comment>
<dbReference type="SUPFAM" id="SSF53448">
    <property type="entry name" value="Nucleotide-diphospho-sugar transferases"/>
    <property type="match status" value="1"/>
</dbReference>
<evidence type="ECO:0000256" key="9">
    <source>
        <dbReference type="ARBA" id="ARBA00022676"/>
    </source>
</evidence>
<keyword evidence="13" id="KW-0460">Magnesium</keyword>
<dbReference type="InterPro" id="IPR039528">
    <property type="entry name" value="DPM1-like"/>
</dbReference>
<dbReference type="CDD" id="cd06442">
    <property type="entry name" value="DPM1_like"/>
    <property type="match status" value="1"/>
</dbReference>
<dbReference type="EC" id="2.4.1.83" evidence="7 15"/>
<accession>A0A183EJB9</accession>
<dbReference type="InterPro" id="IPR001173">
    <property type="entry name" value="Glyco_trans_2-like"/>
</dbReference>
<evidence type="ECO:0000256" key="14">
    <source>
        <dbReference type="ARBA" id="ARBA00023211"/>
    </source>
</evidence>
<keyword evidence="12 15" id="KW-0256">Endoplasmic reticulum</keyword>
<comment type="similarity">
    <text evidence="6 15">Belongs to the glycosyltransferase 2 family.</text>
</comment>
<dbReference type="Pfam" id="PF00535">
    <property type="entry name" value="Glycos_transf_2"/>
    <property type="match status" value="1"/>
</dbReference>
<dbReference type="OrthoDB" id="2603at2759"/>
<dbReference type="GO" id="GO:0006506">
    <property type="term" value="P:GPI anchor biosynthetic process"/>
    <property type="evidence" value="ECO:0007669"/>
    <property type="project" value="TreeGrafter"/>
</dbReference>
<evidence type="ECO:0000313" key="17">
    <source>
        <dbReference type="EMBL" id="VDN37414.1"/>
    </source>
</evidence>
<dbReference type="GO" id="GO:0006488">
    <property type="term" value="P:dolichol-linked oligosaccharide biosynthetic process"/>
    <property type="evidence" value="ECO:0007669"/>
    <property type="project" value="TreeGrafter"/>
</dbReference>
<evidence type="ECO:0000256" key="5">
    <source>
        <dbReference type="ARBA" id="ARBA00004922"/>
    </source>
</evidence>
<evidence type="ECO:0000313" key="19">
    <source>
        <dbReference type="WBParaSite" id="GPUH_0002108501-mRNA-1"/>
    </source>
</evidence>
<name>A0A183EJB9_9BILA</name>
<dbReference type="GO" id="GO:0035269">
    <property type="term" value="P:protein O-linked glycosylation via mannose"/>
    <property type="evidence" value="ECO:0007669"/>
    <property type="project" value="TreeGrafter"/>
</dbReference>
<evidence type="ECO:0000256" key="3">
    <source>
        <dbReference type="ARBA" id="ARBA00001946"/>
    </source>
</evidence>
<evidence type="ECO:0000256" key="13">
    <source>
        <dbReference type="ARBA" id="ARBA00022842"/>
    </source>
</evidence>
<keyword evidence="11" id="KW-0479">Metal-binding</keyword>
<dbReference type="Proteomes" id="UP000271098">
    <property type="component" value="Unassembled WGS sequence"/>
</dbReference>
<comment type="catalytic activity">
    <reaction evidence="15">
        <text>a di-trans,poly-cis-dolichyl phosphate + GDP-alpha-D-mannose = a di-trans,poly-cis-dolichyl beta-D-mannosyl phosphate + GDP</text>
        <dbReference type="Rhea" id="RHEA:21184"/>
        <dbReference type="Rhea" id="RHEA-COMP:19498"/>
        <dbReference type="Rhea" id="RHEA-COMP:19501"/>
        <dbReference type="ChEBI" id="CHEBI:57527"/>
        <dbReference type="ChEBI" id="CHEBI:57683"/>
        <dbReference type="ChEBI" id="CHEBI:58189"/>
        <dbReference type="ChEBI" id="CHEBI:58211"/>
    </reaction>
</comment>
<organism evidence="19">
    <name type="scientific">Gongylonema pulchrum</name>
    <dbReference type="NCBI Taxonomy" id="637853"/>
    <lineage>
        <taxon>Eukaryota</taxon>
        <taxon>Metazoa</taxon>
        <taxon>Ecdysozoa</taxon>
        <taxon>Nematoda</taxon>
        <taxon>Chromadorea</taxon>
        <taxon>Rhabditida</taxon>
        <taxon>Spirurina</taxon>
        <taxon>Spiruromorpha</taxon>
        <taxon>Spiruroidea</taxon>
        <taxon>Gongylonematidae</taxon>
        <taxon>Gongylonema</taxon>
    </lineage>
</organism>
<dbReference type="InterPro" id="IPR029044">
    <property type="entry name" value="Nucleotide-diphossugar_trans"/>
</dbReference>
<evidence type="ECO:0000256" key="10">
    <source>
        <dbReference type="ARBA" id="ARBA00022679"/>
    </source>
</evidence>
<dbReference type="AlphaFoldDB" id="A0A183EJB9"/>
<dbReference type="PANTHER" id="PTHR43398:SF1">
    <property type="entry name" value="DOLICHOL-PHOSPHATE MANNOSYLTRANSFERASE SUBUNIT 1"/>
    <property type="match status" value="1"/>
</dbReference>
<dbReference type="PANTHER" id="PTHR43398">
    <property type="entry name" value="DOLICHOL-PHOSPHATE MANNOSYLTRANSFERASE SUBUNIT 1"/>
    <property type="match status" value="1"/>
</dbReference>
<evidence type="ECO:0000256" key="6">
    <source>
        <dbReference type="ARBA" id="ARBA00006739"/>
    </source>
</evidence>
<evidence type="ECO:0000256" key="7">
    <source>
        <dbReference type="ARBA" id="ARBA00012704"/>
    </source>
</evidence>
<reference evidence="19" key="1">
    <citation type="submission" date="2016-06" db="UniProtKB">
        <authorList>
            <consortium name="WormBaseParasite"/>
        </authorList>
    </citation>
    <scope>IDENTIFICATION</scope>
</reference>
<keyword evidence="10 15" id="KW-0808">Transferase</keyword>
<evidence type="ECO:0000256" key="2">
    <source>
        <dbReference type="ARBA" id="ARBA00001936"/>
    </source>
</evidence>
<dbReference type="UniPathway" id="UPA00378"/>
<dbReference type="EMBL" id="UYRT01091745">
    <property type="protein sequence ID" value="VDN37414.1"/>
    <property type="molecule type" value="Genomic_DNA"/>
</dbReference>
<dbReference type="Gene3D" id="3.90.550.10">
    <property type="entry name" value="Spore Coat Polysaccharide Biosynthesis Protein SpsA, Chain A"/>
    <property type="match status" value="1"/>
</dbReference>
<evidence type="ECO:0000256" key="15">
    <source>
        <dbReference type="RuleBase" id="RU365083"/>
    </source>
</evidence>
<comment type="subunit">
    <text evidence="15">Component of the dolichol-phosphate mannose (DPM) synthase complex.</text>
</comment>
<keyword evidence="9 15" id="KW-0328">Glycosyltransferase</keyword>